<dbReference type="Pfam" id="PF05699">
    <property type="entry name" value="Dimer_Tnp_hAT"/>
    <property type="match status" value="1"/>
</dbReference>
<organism evidence="2 3">
    <name type="scientific">Labeo rohita</name>
    <name type="common">Indian major carp</name>
    <name type="synonym">Cyprinus rohita</name>
    <dbReference type="NCBI Taxonomy" id="84645"/>
    <lineage>
        <taxon>Eukaryota</taxon>
        <taxon>Metazoa</taxon>
        <taxon>Chordata</taxon>
        <taxon>Craniata</taxon>
        <taxon>Vertebrata</taxon>
        <taxon>Euteleostomi</taxon>
        <taxon>Actinopterygii</taxon>
        <taxon>Neopterygii</taxon>
        <taxon>Teleostei</taxon>
        <taxon>Ostariophysi</taxon>
        <taxon>Cypriniformes</taxon>
        <taxon>Cyprinidae</taxon>
        <taxon>Labeoninae</taxon>
        <taxon>Labeonini</taxon>
        <taxon>Labeo</taxon>
    </lineage>
</organism>
<evidence type="ECO:0000313" key="2">
    <source>
        <dbReference type="EMBL" id="RXN07508.1"/>
    </source>
</evidence>
<keyword evidence="3" id="KW-1185">Reference proteome</keyword>
<dbReference type="AlphaFoldDB" id="A0A498LGR1"/>
<dbReference type="GO" id="GO:0046983">
    <property type="term" value="F:protein dimerization activity"/>
    <property type="evidence" value="ECO:0007669"/>
    <property type="project" value="InterPro"/>
</dbReference>
<protein>
    <submittedName>
        <fullName evidence="2">General transcription factor II-I repeat domain-containing 2A-like protein</fullName>
    </submittedName>
</protein>
<dbReference type="STRING" id="84645.A0A498LGR1"/>
<name>A0A498LGR1_LABRO</name>
<dbReference type="InterPro" id="IPR008906">
    <property type="entry name" value="HATC_C_dom"/>
</dbReference>
<evidence type="ECO:0000313" key="3">
    <source>
        <dbReference type="Proteomes" id="UP000290572"/>
    </source>
</evidence>
<comment type="caution">
    <text evidence="2">The sequence shown here is derived from an EMBL/GenBank/DDBJ whole genome shotgun (WGS) entry which is preliminary data.</text>
</comment>
<gene>
    <name evidence="2" type="ORF">ROHU_011924</name>
</gene>
<dbReference type="EMBL" id="QBIY01013346">
    <property type="protein sequence ID" value="RXN07508.1"/>
    <property type="molecule type" value="Genomic_DNA"/>
</dbReference>
<proteinExistence type="predicted"/>
<dbReference type="PANTHER" id="PTHR45913:SF5">
    <property type="entry name" value="GENERAL TRANSCRIPTION FACTOR II-I REPEAT DOMAIN-CONTAINING PROTEIN 2A-LIKE PROTEIN"/>
    <property type="match status" value="1"/>
</dbReference>
<sequence>MTVVEKANLQLSKLAAIVTDGAPAMLGSEKGLVGLCKAHDCFPEFWTFHCIIHQEHLVSKKLNLNHIMKPVLEIVNFIRTLALNHRQFKNLIDELDEDLPSDLLHCAVRWLSRGNVLSRFFELLNPVKLFLAEKHKDYPELHDPQWISDLAFLVDVLHYLNGLNVDLQGRLKMLPDLVQSVFAFVNKLKLFKTHLQKRDYTHFPTLLKASGQEAEVVKGSTARYATLLENLERSFVDRFSSLRQKRQQITFLINPFTAESDCLKAPLVEEAAPQLEMIKLSEDDRLKSVLREGTVEFWKIVPVERYPNVRQAALKLLSMFGSTYVCESLFLTLKQVKSKHRSVLTDACERVTTSSHN</sequence>
<evidence type="ECO:0000259" key="1">
    <source>
        <dbReference type="Pfam" id="PF05699"/>
    </source>
</evidence>
<dbReference type="InterPro" id="IPR012337">
    <property type="entry name" value="RNaseH-like_sf"/>
</dbReference>
<accession>A0A498LGR1</accession>
<dbReference type="Proteomes" id="UP000290572">
    <property type="component" value="Unassembled WGS sequence"/>
</dbReference>
<dbReference type="SUPFAM" id="SSF53098">
    <property type="entry name" value="Ribonuclease H-like"/>
    <property type="match status" value="1"/>
</dbReference>
<reference evidence="2 3" key="1">
    <citation type="submission" date="2018-03" db="EMBL/GenBank/DDBJ databases">
        <title>Draft genome sequence of Rohu Carp (Labeo rohita).</title>
        <authorList>
            <person name="Das P."/>
            <person name="Kushwaha B."/>
            <person name="Joshi C.G."/>
            <person name="Kumar D."/>
            <person name="Nagpure N.S."/>
            <person name="Sahoo L."/>
            <person name="Das S.P."/>
            <person name="Bit A."/>
            <person name="Patnaik S."/>
            <person name="Meher P.K."/>
            <person name="Jayasankar P."/>
            <person name="Koringa P.G."/>
            <person name="Patel N.V."/>
            <person name="Hinsu A.T."/>
            <person name="Kumar R."/>
            <person name="Pandey M."/>
            <person name="Agarwal S."/>
            <person name="Srivastava S."/>
            <person name="Singh M."/>
            <person name="Iquebal M.A."/>
            <person name="Jaiswal S."/>
            <person name="Angadi U.B."/>
            <person name="Kumar N."/>
            <person name="Raza M."/>
            <person name="Shah T.M."/>
            <person name="Rai A."/>
            <person name="Jena J.K."/>
        </authorList>
    </citation>
    <scope>NUCLEOTIDE SEQUENCE [LARGE SCALE GENOMIC DNA]</scope>
    <source>
        <strain evidence="2">DASCIFA01</strain>
        <tissue evidence="2">Testis</tissue>
    </source>
</reference>
<feature type="domain" description="HAT C-terminal dimerisation" evidence="1">
    <location>
        <begin position="291"/>
        <end position="345"/>
    </location>
</feature>
<dbReference type="PANTHER" id="PTHR45913">
    <property type="entry name" value="EPM2A-INTERACTING PROTEIN 1"/>
    <property type="match status" value="1"/>
</dbReference>